<evidence type="ECO:0000256" key="1">
    <source>
        <dbReference type="ARBA" id="ARBA00022737"/>
    </source>
</evidence>
<evidence type="ECO:0000259" key="3">
    <source>
        <dbReference type="PROSITE" id="PS50172"/>
    </source>
</evidence>
<dbReference type="PROSITE" id="PS50172">
    <property type="entry name" value="BRCT"/>
    <property type="match status" value="5"/>
</dbReference>
<dbReference type="Proteomes" id="UP000078348">
    <property type="component" value="Unassembled WGS sequence"/>
</dbReference>
<dbReference type="STRING" id="478820.A0A196S9I9"/>
<dbReference type="Pfam" id="PF12738">
    <property type="entry name" value="PTCB-BRCT"/>
    <property type="match status" value="2"/>
</dbReference>
<feature type="compositionally biased region" description="Polar residues" evidence="2">
    <location>
        <begin position="590"/>
        <end position="608"/>
    </location>
</feature>
<feature type="domain" description="BRCT" evidence="3">
    <location>
        <begin position="229"/>
        <end position="336"/>
    </location>
</feature>
<keyword evidence="1" id="KW-0677">Repeat</keyword>
<reference evidence="4 5" key="1">
    <citation type="submission" date="2016-05" db="EMBL/GenBank/DDBJ databases">
        <title>Nuclear genome of Blastocystis sp. subtype 1 NandII.</title>
        <authorList>
            <person name="Gentekaki E."/>
            <person name="Curtis B."/>
            <person name="Stairs C."/>
            <person name="Eme L."/>
            <person name="Herman E."/>
            <person name="Klimes V."/>
            <person name="Arias M.C."/>
            <person name="Elias M."/>
            <person name="Hilliou F."/>
            <person name="Klute M."/>
            <person name="Malik S.-B."/>
            <person name="Pightling A."/>
            <person name="Rachubinski R."/>
            <person name="Salas D."/>
            <person name="Schlacht A."/>
            <person name="Suga H."/>
            <person name="Archibald J."/>
            <person name="Ball S.G."/>
            <person name="Clark G."/>
            <person name="Dacks J."/>
            <person name="Van Der Giezen M."/>
            <person name="Tsaousis A."/>
            <person name="Roger A."/>
        </authorList>
    </citation>
    <scope>NUCLEOTIDE SEQUENCE [LARGE SCALE GENOMIC DNA]</scope>
    <source>
        <strain evidence="5">ATCC 50177 / NandII</strain>
    </source>
</reference>
<dbReference type="EMBL" id="LXWW01000346">
    <property type="protein sequence ID" value="OAO13688.1"/>
    <property type="molecule type" value="Genomic_DNA"/>
</dbReference>
<accession>A0A196S9I9</accession>
<dbReference type="GO" id="GO:0006270">
    <property type="term" value="P:DNA replication initiation"/>
    <property type="evidence" value="ECO:0007669"/>
    <property type="project" value="TreeGrafter"/>
</dbReference>
<dbReference type="CDD" id="cd00027">
    <property type="entry name" value="BRCT"/>
    <property type="match status" value="2"/>
</dbReference>
<feature type="domain" description="BRCT" evidence="3">
    <location>
        <begin position="83"/>
        <end position="173"/>
    </location>
</feature>
<dbReference type="Pfam" id="PF00533">
    <property type="entry name" value="BRCT"/>
    <property type="match status" value="1"/>
</dbReference>
<name>A0A196S9I9_BLAHN</name>
<proteinExistence type="predicted"/>
<feature type="domain" description="BRCT" evidence="3">
    <location>
        <begin position="1"/>
        <end position="85"/>
    </location>
</feature>
<feature type="region of interest" description="Disordered" evidence="2">
    <location>
        <begin position="583"/>
        <end position="616"/>
    </location>
</feature>
<evidence type="ECO:0000313" key="5">
    <source>
        <dbReference type="Proteomes" id="UP000078348"/>
    </source>
</evidence>
<dbReference type="PANTHER" id="PTHR13561:SF20">
    <property type="entry name" value="DNA TOPOISOMERASE 2-BINDING PROTEIN 1"/>
    <property type="match status" value="1"/>
</dbReference>
<feature type="domain" description="BRCT" evidence="3">
    <location>
        <begin position="336"/>
        <end position="418"/>
    </location>
</feature>
<dbReference type="GO" id="GO:0033314">
    <property type="term" value="P:mitotic DNA replication checkpoint signaling"/>
    <property type="evidence" value="ECO:0007669"/>
    <property type="project" value="TreeGrafter"/>
</dbReference>
<sequence>MFTQLHFCGDELTTEESKQLKRVIDKENGVYQEFLDEDVSYLIIKRVASRNYFLARERGINIIPIKWIYDSINSGTLQDVSDYRFKLFEGIVVTTTGFDLQERYTIQSEVELHGGIFERELVYDHTNYLIARNTTSEKYLTAIQWKKVIIVNEYWIQDSTRCGKLMNPSDYQNYTQPQSAFTSHSATPSQRGAKDDSAVTSFTDSCLSMIQPLEKEYLTPNKTVARTREVDLLLDGYIFFLAIANPASHTRVQSILCGHGAFCIDTLLHSTSLIIAETLTDFQSVTQLIHPPARSSHLTSDAAASDDFSHIPILNTEWVYDTHSNYRVCDIDAYVWRRGFFSNITFCVLEFKRDADAVRRSIEANDGKVVDEPDKAMYWVCPRTVDSDVFRDDRAVSARWLKMCLEMKKLVPRNSSLLYRPFPRLLKDCVVCLTGFGYDDKVKMESLVIALGGKLENSVTPSTYALICQEHVKYNVKIAAARKLGVLVVKREWIDHLIVYKETANAQDYLLEEKEEKEEEKEENVSDSLLPRHASCADVSSEVVTSLATTHTLPLPAVDTHNTELEKTDTHPTELEKADAHNTELEKTASTKSPASSFFTVSTGGSNSKAEDDSLFGEPKKQEVLFTSFSDLLQSEKPAPSGVSVKQSLEQEKVIQQASQQILSPNNEKDPAEEGKRLLDSLLSGSKATGLGMPMLSRESGRKRERVKLDLTEEKRQSITMLDDDETGAVKKPSTKPKAKTARKKGRSKRS</sequence>
<dbReference type="PANTHER" id="PTHR13561">
    <property type="entry name" value="DNA REPLICATION REGULATOR DPB11-RELATED"/>
    <property type="match status" value="1"/>
</dbReference>
<dbReference type="GO" id="GO:0007095">
    <property type="term" value="P:mitotic G2 DNA damage checkpoint signaling"/>
    <property type="evidence" value="ECO:0007669"/>
    <property type="project" value="TreeGrafter"/>
</dbReference>
<protein>
    <submittedName>
        <fullName evidence="4">Subunit of DNA polymerase 2</fullName>
    </submittedName>
</protein>
<dbReference type="AlphaFoldDB" id="A0A196S9I9"/>
<dbReference type="SMART" id="SM00292">
    <property type="entry name" value="BRCT"/>
    <property type="match status" value="4"/>
</dbReference>
<keyword evidence="5" id="KW-1185">Reference proteome</keyword>
<dbReference type="InterPro" id="IPR059215">
    <property type="entry name" value="BRCT2_TopBP1-like"/>
</dbReference>
<dbReference type="SUPFAM" id="SSF52113">
    <property type="entry name" value="BRCT domain"/>
    <property type="match status" value="4"/>
</dbReference>
<feature type="compositionally biased region" description="Basic residues" evidence="2">
    <location>
        <begin position="733"/>
        <end position="751"/>
    </location>
</feature>
<feature type="compositionally biased region" description="Basic and acidic residues" evidence="2">
    <location>
        <begin position="667"/>
        <end position="679"/>
    </location>
</feature>
<feature type="region of interest" description="Disordered" evidence="2">
    <location>
        <begin position="633"/>
        <end position="751"/>
    </location>
</feature>
<dbReference type="InterPro" id="IPR001357">
    <property type="entry name" value="BRCT_dom"/>
</dbReference>
<feature type="compositionally biased region" description="Polar residues" evidence="2">
    <location>
        <begin position="644"/>
        <end position="666"/>
    </location>
</feature>
<gene>
    <name evidence="4" type="ORF">AV274_4663</name>
</gene>
<dbReference type="CDD" id="cd17731">
    <property type="entry name" value="BRCT_TopBP1_rpt2_like"/>
    <property type="match status" value="1"/>
</dbReference>
<dbReference type="InterPro" id="IPR036420">
    <property type="entry name" value="BRCT_dom_sf"/>
</dbReference>
<dbReference type="Gene3D" id="3.40.50.10190">
    <property type="entry name" value="BRCT domain"/>
    <property type="match status" value="4"/>
</dbReference>
<comment type="caution">
    <text evidence="4">The sequence shown here is derived from an EMBL/GenBank/DDBJ whole genome shotgun (WGS) entry which is preliminary data.</text>
</comment>
<feature type="compositionally biased region" description="Basic and acidic residues" evidence="2">
    <location>
        <begin position="699"/>
        <end position="717"/>
    </location>
</feature>
<dbReference type="OrthoDB" id="251770at2759"/>
<evidence type="ECO:0000256" key="2">
    <source>
        <dbReference type="SAM" id="MobiDB-lite"/>
    </source>
</evidence>
<evidence type="ECO:0000313" key="4">
    <source>
        <dbReference type="EMBL" id="OAO13688.1"/>
    </source>
</evidence>
<feature type="domain" description="BRCT" evidence="3">
    <location>
        <begin position="421"/>
        <end position="511"/>
    </location>
</feature>
<organism evidence="4 5">
    <name type="scientific">Blastocystis sp. subtype 1 (strain ATCC 50177 / NandII)</name>
    <dbReference type="NCBI Taxonomy" id="478820"/>
    <lineage>
        <taxon>Eukaryota</taxon>
        <taxon>Sar</taxon>
        <taxon>Stramenopiles</taxon>
        <taxon>Bigyra</taxon>
        <taxon>Opalozoa</taxon>
        <taxon>Opalinata</taxon>
        <taxon>Blastocystidae</taxon>
        <taxon>Blastocystis</taxon>
    </lineage>
</organism>